<dbReference type="Proteomes" id="UP000649604">
    <property type="component" value="Unassembled WGS sequence"/>
</dbReference>
<organism evidence="3 4">
    <name type="scientific">candidate division KSB3 bacterium</name>
    <dbReference type="NCBI Taxonomy" id="2044937"/>
    <lineage>
        <taxon>Bacteria</taxon>
        <taxon>candidate division KSB3</taxon>
    </lineage>
</organism>
<evidence type="ECO:0000256" key="2">
    <source>
        <dbReference type="SAM" id="Phobius"/>
    </source>
</evidence>
<keyword evidence="2" id="KW-0472">Membrane</keyword>
<feature type="transmembrane region" description="Helical" evidence="2">
    <location>
        <begin position="208"/>
        <end position="226"/>
    </location>
</feature>
<gene>
    <name evidence="3" type="ORF">GF339_05485</name>
</gene>
<dbReference type="AlphaFoldDB" id="A0A9D5Q4Y0"/>
<evidence type="ECO:0000313" key="4">
    <source>
        <dbReference type="Proteomes" id="UP000649604"/>
    </source>
</evidence>
<proteinExistence type="predicted"/>
<feature type="transmembrane region" description="Helical" evidence="2">
    <location>
        <begin position="12"/>
        <end position="36"/>
    </location>
</feature>
<sequence>MSLKRFQRCGVLAIIAMLIFGTLLGLIGVLLAHIGMKYYPDYYLILIFPIVMALFLGSGLTLGAKIGRCRRFNLFVFLVVCVFSVLSYGALLFLNHYHDTLAEAPTTIIDEYEALSTDTQNFLAQVPYISDYITPADPEAEEHLWNKIVAFGNALPEMAFAAEPVVVGTIFDLALLAPIRDYLIYPGITHWDEDNRQLVFDVQTVQPWMRWAAELFLVWLIVLLKTRGATKKAQQRLEQQMRDRRPAPPGGALNLTPRSQPAPEPPHAEAEPEGKQK</sequence>
<feature type="transmembrane region" description="Helical" evidence="2">
    <location>
        <begin position="74"/>
        <end position="94"/>
    </location>
</feature>
<evidence type="ECO:0000313" key="3">
    <source>
        <dbReference type="EMBL" id="MBD3324015.1"/>
    </source>
</evidence>
<name>A0A9D5Q4Y0_9BACT</name>
<dbReference type="EMBL" id="WJJP01000173">
    <property type="protein sequence ID" value="MBD3324015.1"/>
    <property type="molecule type" value="Genomic_DNA"/>
</dbReference>
<protein>
    <submittedName>
        <fullName evidence="3">Uncharacterized protein</fullName>
    </submittedName>
</protein>
<feature type="compositionally biased region" description="Basic and acidic residues" evidence="1">
    <location>
        <begin position="266"/>
        <end position="277"/>
    </location>
</feature>
<keyword evidence="2" id="KW-1133">Transmembrane helix</keyword>
<keyword evidence="2" id="KW-0812">Transmembrane</keyword>
<feature type="non-terminal residue" evidence="3">
    <location>
        <position position="277"/>
    </location>
</feature>
<feature type="region of interest" description="Disordered" evidence="1">
    <location>
        <begin position="234"/>
        <end position="277"/>
    </location>
</feature>
<feature type="transmembrane region" description="Helical" evidence="2">
    <location>
        <begin position="42"/>
        <end position="62"/>
    </location>
</feature>
<evidence type="ECO:0000256" key="1">
    <source>
        <dbReference type="SAM" id="MobiDB-lite"/>
    </source>
</evidence>
<accession>A0A9D5Q4Y0</accession>
<comment type="caution">
    <text evidence="3">The sequence shown here is derived from an EMBL/GenBank/DDBJ whole genome shotgun (WGS) entry which is preliminary data.</text>
</comment>
<reference evidence="3" key="1">
    <citation type="submission" date="2019-11" db="EMBL/GenBank/DDBJ databases">
        <title>Microbial mats filling the niche in hypersaline microbial mats.</title>
        <authorList>
            <person name="Wong H.L."/>
            <person name="Macleod F.I."/>
            <person name="White R.A. III"/>
            <person name="Burns B.P."/>
        </authorList>
    </citation>
    <scope>NUCLEOTIDE SEQUENCE</scope>
    <source>
        <strain evidence="3">Rbin_158</strain>
    </source>
</reference>